<evidence type="ECO:0000256" key="1">
    <source>
        <dbReference type="SAM" id="MobiDB-lite"/>
    </source>
</evidence>
<accession>A0A6A5UCL8</accession>
<feature type="compositionally biased region" description="Low complexity" evidence="1">
    <location>
        <begin position="123"/>
        <end position="138"/>
    </location>
</feature>
<organism evidence="2 3">
    <name type="scientific">Byssothecium circinans</name>
    <dbReference type="NCBI Taxonomy" id="147558"/>
    <lineage>
        <taxon>Eukaryota</taxon>
        <taxon>Fungi</taxon>
        <taxon>Dikarya</taxon>
        <taxon>Ascomycota</taxon>
        <taxon>Pezizomycotina</taxon>
        <taxon>Dothideomycetes</taxon>
        <taxon>Pleosporomycetidae</taxon>
        <taxon>Pleosporales</taxon>
        <taxon>Massarineae</taxon>
        <taxon>Massarinaceae</taxon>
        <taxon>Byssothecium</taxon>
    </lineage>
</organism>
<evidence type="ECO:0000313" key="3">
    <source>
        <dbReference type="Proteomes" id="UP000800035"/>
    </source>
</evidence>
<name>A0A6A5UCL8_9PLEO</name>
<protein>
    <submittedName>
        <fullName evidence="2">Uncharacterized protein</fullName>
    </submittedName>
</protein>
<dbReference type="EMBL" id="ML976980">
    <property type="protein sequence ID" value="KAF1961689.1"/>
    <property type="molecule type" value="Genomic_DNA"/>
</dbReference>
<dbReference type="Proteomes" id="UP000800035">
    <property type="component" value="Unassembled WGS sequence"/>
</dbReference>
<feature type="region of interest" description="Disordered" evidence="1">
    <location>
        <begin position="64"/>
        <end position="154"/>
    </location>
</feature>
<keyword evidence="3" id="KW-1185">Reference proteome</keyword>
<proteinExistence type="predicted"/>
<dbReference type="AlphaFoldDB" id="A0A6A5UCL8"/>
<reference evidence="2" key="1">
    <citation type="journal article" date="2020" name="Stud. Mycol.">
        <title>101 Dothideomycetes genomes: a test case for predicting lifestyles and emergence of pathogens.</title>
        <authorList>
            <person name="Haridas S."/>
            <person name="Albert R."/>
            <person name="Binder M."/>
            <person name="Bloem J."/>
            <person name="Labutti K."/>
            <person name="Salamov A."/>
            <person name="Andreopoulos B."/>
            <person name="Baker S."/>
            <person name="Barry K."/>
            <person name="Bills G."/>
            <person name="Bluhm B."/>
            <person name="Cannon C."/>
            <person name="Castanera R."/>
            <person name="Culley D."/>
            <person name="Daum C."/>
            <person name="Ezra D."/>
            <person name="Gonzalez J."/>
            <person name="Henrissat B."/>
            <person name="Kuo A."/>
            <person name="Liang C."/>
            <person name="Lipzen A."/>
            <person name="Lutzoni F."/>
            <person name="Magnuson J."/>
            <person name="Mondo S."/>
            <person name="Nolan M."/>
            <person name="Ohm R."/>
            <person name="Pangilinan J."/>
            <person name="Park H.-J."/>
            <person name="Ramirez L."/>
            <person name="Alfaro M."/>
            <person name="Sun H."/>
            <person name="Tritt A."/>
            <person name="Yoshinaga Y."/>
            <person name="Zwiers L.-H."/>
            <person name="Turgeon B."/>
            <person name="Goodwin S."/>
            <person name="Spatafora J."/>
            <person name="Crous P."/>
            <person name="Grigoriev I."/>
        </authorList>
    </citation>
    <scope>NUCLEOTIDE SEQUENCE</scope>
    <source>
        <strain evidence="2">CBS 675.92</strain>
    </source>
</reference>
<gene>
    <name evidence="2" type="ORF">CC80DRAFT_196240</name>
</gene>
<sequence length="154" mass="16645">MSLYLYFLDLSHLISSHSLTHSLASSLAGFPTANLTNVPFTPTPTPTHPHPMHMRASLHTTARLKNQASPERGGKKQKKTLMQCSAVPPATQIQIQIQRKKRREEKRPSFHPIPSHPSGGVRSAPSTSTTTTTTTASAIKVGVGEGGKRQSLCS</sequence>
<evidence type="ECO:0000313" key="2">
    <source>
        <dbReference type="EMBL" id="KAF1961689.1"/>
    </source>
</evidence>